<protein>
    <submittedName>
        <fullName evidence="5">DNA-binding LytR/AlgR family response regulator</fullName>
    </submittedName>
</protein>
<comment type="caution">
    <text evidence="5">The sequence shown here is derived from an EMBL/GenBank/DDBJ whole genome shotgun (WGS) entry which is preliminary data.</text>
</comment>
<evidence type="ECO:0000256" key="1">
    <source>
        <dbReference type="ARBA" id="ARBA00022553"/>
    </source>
</evidence>
<feature type="domain" description="Response regulatory" evidence="3">
    <location>
        <begin position="6"/>
        <end position="122"/>
    </location>
</feature>
<feature type="modified residue" description="4-aspartylphosphate" evidence="2">
    <location>
        <position position="56"/>
    </location>
</feature>
<dbReference type="Proteomes" id="UP000770785">
    <property type="component" value="Unassembled WGS sequence"/>
</dbReference>
<organism evidence="5 6">
    <name type="scientific">Neolewinella antarctica</name>
    <dbReference type="NCBI Taxonomy" id="442734"/>
    <lineage>
        <taxon>Bacteria</taxon>
        <taxon>Pseudomonadati</taxon>
        <taxon>Bacteroidota</taxon>
        <taxon>Saprospiria</taxon>
        <taxon>Saprospirales</taxon>
        <taxon>Lewinellaceae</taxon>
        <taxon>Neolewinella</taxon>
    </lineage>
</organism>
<dbReference type="PANTHER" id="PTHR44591">
    <property type="entry name" value="STRESS RESPONSE REGULATOR PROTEIN 1"/>
    <property type="match status" value="1"/>
</dbReference>
<evidence type="ECO:0000259" key="4">
    <source>
        <dbReference type="PROSITE" id="PS50930"/>
    </source>
</evidence>
<evidence type="ECO:0000259" key="3">
    <source>
        <dbReference type="PROSITE" id="PS50110"/>
    </source>
</evidence>
<dbReference type="RefSeq" id="WP_168039752.1">
    <property type="nucleotide sequence ID" value="NZ_JAATJH010000008.1"/>
</dbReference>
<proteinExistence type="predicted"/>
<dbReference type="InterPro" id="IPR007492">
    <property type="entry name" value="LytTR_DNA-bd_dom"/>
</dbReference>
<dbReference type="PROSITE" id="PS50110">
    <property type="entry name" value="RESPONSE_REGULATORY"/>
    <property type="match status" value="1"/>
</dbReference>
<dbReference type="InterPro" id="IPR011006">
    <property type="entry name" value="CheY-like_superfamily"/>
</dbReference>
<dbReference type="EMBL" id="JAATJH010000008">
    <property type="protein sequence ID" value="NJC28072.1"/>
    <property type="molecule type" value="Genomic_DNA"/>
</dbReference>
<dbReference type="Gene3D" id="3.40.50.2300">
    <property type="match status" value="1"/>
</dbReference>
<dbReference type="Pfam" id="PF04397">
    <property type="entry name" value="LytTR"/>
    <property type="match status" value="1"/>
</dbReference>
<gene>
    <name evidence="5" type="ORF">GGR27_003591</name>
</gene>
<feature type="domain" description="HTH LytTR-type" evidence="4">
    <location>
        <begin position="164"/>
        <end position="262"/>
    </location>
</feature>
<dbReference type="Gene3D" id="2.40.50.1020">
    <property type="entry name" value="LytTr DNA-binding domain"/>
    <property type="match status" value="1"/>
</dbReference>
<name>A0ABX0XFU2_9BACT</name>
<dbReference type="Pfam" id="PF00072">
    <property type="entry name" value="Response_reg"/>
    <property type="match status" value="1"/>
</dbReference>
<reference evidence="5 6" key="1">
    <citation type="submission" date="2020-03" db="EMBL/GenBank/DDBJ databases">
        <title>Genomic Encyclopedia of Type Strains, Phase IV (KMG-IV): sequencing the most valuable type-strain genomes for metagenomic binning, comparative biology and taxonomic classification.</title>
        <authorList>
            <person name="Goeker M."/>
        </authorList>
    </citation>
    <scope>NUCLEOTIDE SEQUENCE [LARGE SCALE GENOMIC DNA]</scope>
    <source>
        <strain evidence="5 6">DSM 105096</strain>
    </source>
</reference>
<keyword evidence="1 2" id="KW-0597">Phosphoprotein</keyword>
<dbReference type="SUPFAM" id="SSF52172">
    <property type="entry name" value="CheY-like"/>
    <property type="match status" value="1"/>
</dbReference>
<dbReference type="SMART" id="SM00448">
    <property type="entry name" value="REC"/>
    <property type="match status" value="1"/>
</dbReference>
<evidence type="ECO:0000313" key="5">
    <source>
        <dbReference type="EMBL" id="NJC28072.1"/>
    </source>
</evidence>
<evidence type="ECO:0000256" key="2">
    <source>
        <dbReference type="PROSITE-ProRule" id="PRU00169"/>
    </source>
</evidence>
<dbReference type="PROSITE" id="PS50930">
    <property type="entry name" value="HTH_LYTTR"/>
    <property type="match status" value="1"/>
</dbReference>
<dbReference type="InterPro" id="IPR050595">
    <property type="entry name" value="Bact_response_regulator"/>
</dbReference>
<sequence>MSQPVTVLIVEDEIIIANKIGHHLEEFGYVVAGIQARGEAAVRHCRKEPPDILLLDINLKGDLNGIETARTLEKEGIRIPTIYLTANTDQATFERAKGTRPHAFLGKPYDQTELHRAISLALQSHHAPGPVASGAPEHEVLQSKKVGPPQPPPPDGSQLLSDRIFVRHKNHLVKVFLKDIHYISAERSYCHIHAEEAEYLLSMPLGKLADQLPSSDFLRVHRSYVVNLRQVDMVADDHLVIGKTAIIVGRDQRAELLRRVNMVR</sequence>
<dbReference type="GO" id="GO:0003677">
    <property type="term" value="F:DNA binding"/>
    <property type="evidence" value="ECO:0007669"/>
    <property type="project" value="UniProtKB-KW"/>
</dbReference>
<dbReference type="SMART" id="SM00850">
    <property type="entry name" value="LytTR"/>
    <property type="match status" value="1"/>
</dbReference>
<dbReference type="InterPro" id="IPR001789">
    <property type="entry name" value="Sig_transdc_resp-reg_receiver"/>
</dbReference>
<dbReference type="CDD" id="cd17534">
    <property type="entry name" value="REC_DC-like"/>
    <property type="match status" value="1"/>
</dbReference>
<accession>A0ABX0XFU2</accession>
<dbReference type="PANTHER" id="PTHR44591:SF23">
    <property type="entry name" value="CHEY SUBFAMILY"/>
    <property type="match status" value="1"/>
</dbReference>
<evidence type="ECO:0000313" key="6">
    <source>
        <dbReference type="Proteomes" id="UP000770785"/>
    </source>
</evidence>
<keyword evidence="6" id="KW-1185">Reference proteome</keyword>
<keyword evidence="5" id="KW-0238">DNA-binding</keyword>